<sequence length="69" mass="6728">MTLPPIHGPAAAITPRSTARPATAPPTARARTAAGVSEPVPDATARATTTSPAKASVKPVAAVAFGPTT</sequence>
<dbReference type="EMBL" id="JBHSBL010000020">
    <property type="protein sequence ID" value="MFC4069073.1"/>
    <property type="molecule type" value="Genomic_DNA"/>
</dbReference>
<gene>
    <name evidence="2" type="ORF">ACFO0C_29425</name>
</gene>
<feature type="compositionally biased region" description="Low complexity" evidence="1">
    <location>
        <begin position="9"/>
        <end position="34"/>
    </location>
</feature>
<dbReference type="Proteomes" id="UP001595867">
    <property type="component" value="Unassembled WGS sequence"/>
</dbReference>
<evidence type="ECO:0000313" key="3">
    <source>
        <dbReference type="Proteomes" id="UP001595867"/>
    </source>
</evidence>
<name>A0ABV8J390_9ACTN</name>
<feature type="region of interest" description="Disordered" evidence="1">
    <location>
        <begin position="1"/>
        <end position="57"/>
    </location>
</feature>
<comment type="caution">
    <text evidence="2">The sequence shown here is derived from an EMBL/GenBank/DDBJ whole genome shotgun (WGS) entry which is preliminary data.</text>
</comment>
<dbReference type="RefSeq" id="WP_378069970.1">
    <property type="nucleotide sequence ID" value="NZ_JBHSBL010000020.1"/>
</dbReference>
<organism evidence="2 3">
    <name type="scientific">Actinoplanes subglobosus</name>
    <dbReference type="NCBI Taxonomy" id="1547892"/>
    <lineage>
        <taxon>Bacteria</taxon>
        <taxon>Bacillati</taxon>
        <taxon>Actinomycetota</taxon>
        <taxon>Actinomycetes</taxon>
        <taxon>Micromonosporales</taxon>
        <taxon>Micromonosporaceae</taxon>
        <taxon>Actinoplanes</taxon>
    </lineage>
</organism>
<protein>
    <submittedName>
        <fullName evidence="2">Uncharacterized protein</fullName>
    </submittedName>
</protein>
<proteinExistence type="predicted"/>
<accession>A0ABV8J390</accession>
<reference evidence="3" key="1">
    <citation type="journal article" date="2019" name="Int. J. Syst. Evol. Microbiol.">
        <title>The Global Catalogue of Microorganisms (GCM) 10K type strain sequencing project: providing services to taxonomists for standard genome sequencing and annotation.</title>
        <authorList>
            <consortium name="The Broad Institute Genomics Platform"/>
            <consortium name="The Broad Institute Genome Sequencing Center for Infectious Disease"/>
            <person name="Wu L."/>
            <person name="Ma J."/>
        </authorList>
    </citation>
    <scope>NUCLEOTIDE SEQUENCE [LARGE SCALE GENOMIC DNA]</scope>
    <source>
        <strain evidence="3">TBRC 5832</strain>
    </source>
</reference>
<evidence type="ECO:0000256" key="1">
    <source>
        <dbReference type="SAM" id="MobiDB-lite"/>
    </source>
</evidence>
<keyword evidence="3" id="KW-1185">Reference proteome</keyword>
<evidence type="ECO:0000313" key="2">
    <source>
        <dbReference type="EMBL" id="MFC4069073.1"/>
    </source>
</evidence>